<keyword evidence="5" id="KW-0677">Repeat</keyword>
<dbReference type="SUPFAM" id="SSF49313">
    <property type="entry name" value="Cadherin-like"/>
    <property type="match status" value="5"/>
</dbReference>
<dbReference type="PANTHER" id="PTHR24027:SF424">
    <property type="entry name" value="CADHERIN-16 ISOFORM X3"/>
    <property type="match status" value="1"/>
</dbReference>
<dbReference type="GO" id="GO:0045296">
    <property type="term" value="F:cadherin binding"/>
    <property type="evidence" value="ECO:0007669"/>
    <property type="project" value="TreeGrafter"/>
</dbReference>
<evidence type="ECO:0000256" key="2">
    <source>
        <dbReference type="ARBA" id="ARBA00022475"/>
    </source>
</evidence>
<dbReference type="InterPro" id="IPR015919">
    <property type="entry name" value="Cadherin-like_sf"/>
</dbReference>
<evidence type="ECO:0000256" key="12">
    <source>
        <dbReference type="SAM" id="Coils"/>
    </source>
</evidence>
<dbReference type="Pfam" id="PF00028">
    <property type="entry name" value="Cadherin"/>
    <property type="match status" value="3"/>
</dbReference>
<dbReference type="PROSITE" id="PS50268">
    <property type="entry name" value="CADHERIN_2"/>
    <property type="match status" value="4"/>
</dbReference>
<evidence type="ECO:0000256" key="7">
    <source>
        <dbReference type="ARBA" id="ARBA00022889"/>
    </source>
</evidence>
<comment type="caution">
    <text evidence="14">The sequence shown here is derived from an EMBL/GenBank/DDBJ whole genome shotgun (WGS) entry which is preliminary data.</text>
</comment>
<keyword evidence="6 11" id="KW-0106">Calcium</keyword>
<comment type="subcellular location">
    <subcellularLocation>
        <location evidence="1">Cell membrane</location>
    </subcellularLocation>
</comment>
<dbReference type="GO" id="GO:0016477">
    <property type="term" value="P:cell migration"/>
    <property type="evidence" value="ECO:0007669"/>
    <property type="project" value="TreeGrafter"/>
</dbReference>
<proteinExistence type="predicted"/>
<evidence type="ECO:0000256" key="5">
    <source>
        <dbReference type="ARBA" id="ARBA00022737"/>
    </source>
</evidence>
<dbReference type="GO" id="GO:0034332">
    <property type="term" value="P:adherens junction organization"/>
    <property type="evidence" value="ECO:0007669"/>
    <property type="project" value="TreeGrafter"/>
</dbReference>
<feature type="coiled-coil region" evidence="12">
    <location>
        <begin position="11"/>
        <end position="59"/>
    </location>
</feature>
<keyword evidence="12" id="KW-0175">Coiled coil</keyword>
<dbReference type="FunFam" id="2.60.40.60:FF:000020">
    <property type="entry name" value="Dachsous cadherin-related 1b"/>
    <property type="match status" value="1"/>
</dbReference>
<evidence type="ECO:0000256" key="8">
    <source>
        <dbReference type="ARBA" id="ARBA00022989"/>
    </source>
</evidence>
<dbReference type="PANTHER" id="PTHR24027">
    <property type="entry name" value="CADHERIN-23"/>
    <property type="match status" value="1"/>
</dbReference>
<keyword evidence="3" id="KW-0812">Transmembrane</keyword>
<feature type="domain" description="Cadherin" evidence="13">
    <location>
        <begin position="328"/>
        <end position="433"/>
    </location>
</feature>
<reference evidence="14" key="1">
    <citation type="journal article" date="2022" name="bioRxiv">
        <title>Sequencing and chromosome-scale assembly of the giantPleurodeles waltlgenome.</title>
        <authorList>
            <person name="Brown T."/>
            <person name="Elewa A."/>
            <person name="Iarovenko S."/>
            <person name="Subramanian E."/>
            <person name="Araus A.J."/>
            <person name="Petzold A."/>
            <person name="Susuki M."/>
            <person name="Suzuki K.-i.T."/>
            <person name="Hayashi T."/>
            <person name="Toyoda A."/>
            <person name="Oliveira C."/>
            <person name="Osipova E."/>
            <person name="Leigh N.D."/>
            <person name="Simon A."/>
            <person name="Yun M.H."/>
        </authorList>
    </citation>
    <scope>NUCLEOTIDE SEQUENCE</scope>
    <source>
        <strain evidence="14">20211129_DDA</strain>
        <tissue evidence="14">Liver</tissue>
    </source>
</reference>
<evidence type="ECO:0000313" key="14">
    <source>
        <dbReference type="EMBL" id="KAJ1082204.1"/>
    </source>
</evidence>
<evidence type="ECO:0000256" key="11">
    <source>
        <dbReference type="PROSITE-ProRule" id="PRU00043"/>
    </source>
</evidence>
<dbReference type="GO" id="GO:0005912">
    <property type="term" value="C:adherens junction"/>
    <property type="evidence" value="ECO:0007669"/>
    <property type="project" value="TreeGrafter"/>
</dbReference>
<keyword evidence="4" id="KW-0479">Metal-binding</keyword>
<keyword evidence="2" id="KW-1003">Cell membrane</keyword>
<dbReference type="GO" id="GO:0008013">
    <property type="term" value="F:beta-catenin binding"/>
    <property type="evidence" value="ECO:0007669"/>
    <property type="project" value="TreeGrafter"/>
</dbReference>
<protein>
    <recommendedName>
        <fullName evidence="13">Cadherin domain-containing protein</fullName>
    </recommendedName>
</protein>
<keyword evidence="15" id="KW-1185">Reference proteome</keyword>
<dbReference type="GO" id="GO:0016342">
    <property type="term" value="C:catenin complex"/>
    <property type="evidence" value="ECO:0007669"/>
    <property type="project" value="TreeGrafter"/>
</dbReference>
<evidence type="ECO:0000256" key="4">
    <source>
        <dbReference type="ARBA" id="ARBA00022723"/>
    </source>
</evidence>
<evidence type="ECO:0000256" key="3">
    <source>
        <dbReference type="ARBA" id="ARBA00022692"/>
    </source>
</evidence>
<dbReference type="FunFam" id="2.60.40.60:FF:000022">
    <property type="entry name" value="Cadherin 2"/>
    <property type="match status" value="1"/>
</dbReference>
<dbReference type="InterPro" id="IPR020894">
    <property type="entry name" value="Cadherin_CS"/>
</dbReference>
<name>A0AAV7KVX9_PLEWA</name>
<dbReference type="InterPro" id="IPR039808">
    <property type="entry name" value="Cadherin"/>
</dbReference>
<feature type="domain" description="Cadherin" evidence="13">
    <location>
        <begin position="84"/>
        <end position="204"/>
    </location>
</feature>
<dbReference type="SMART" id="SM00112">
    <property type="entry name" value="CA"/>
    <property type="match status" value="4"/>
</dbReference>
<dbReference type="EMBL" id="JANPWB010000016">
    <property type="protein sequence ID" value="KAJ1082204.1"/>
    <property type="molecule type" value="Genomic_DNA"/>
</dbReference>
<dbReference type="Proteomes" id="UP001066276">
    <property type="component" value="Chromosome 12"/>
</dbReference>
<accession>A0AAV7KVX9</accession>
<sequence length="654" mass="73496">MQTQIRRVAKTSEFASRLEEVETQISRLEDDVGSQKVTQETMEKQLEDTQWKLTDLEDRLRCNKLRVLGIPEGVEGSDPRGQEMPFMDKIALVEVIRRGEKIGMIYAILIDIQQDDLAQRNERWVKRVRWNSDNVHYLLEGDFSKGVLAVNSEGNIYVNQELDREDQAQYLIYISALNDNDTEYADPLELMIIVVDENDNPPVFSQKVYHADVREQTEKGTQIVLVRAEDADDPATDNAKLCYKILEQNPPVPNNFMFHIEKDSGVITLQDASLRTSTSKQYTLLIEATDLAGSEEGLTDTSTVIINVVDINDSPPVFSKTMYGPFIIPEDAEPGMLIATIPASDDDQEIEFYNTNFSIESGNEEQTFLIVTSKENSTVSILLEKKLDYERVQEYTLVISARNDAELQGAEYGPSSTATVLILVGNINEAPVLTQSKYEVRVPESLEPGTVLLTVKASDPDISHTPALSYSLKNDSKQWLSIDEHSGEIQLRHVLDRESGEEIYIVQVIAQEKASPSISATAEVVIHILDVNDNLPVLVGDYSRKYLCTPQRDKQSITISAFDHDSVEHSIPFIFSLANDQLIQNNWRLSSINDTHASLTMGNTWLEPKVHIVPLIITDSGKPSQKQSIRLPGRKTFARSRRTAVGKLHDDKGS</sequence>
<dbReference type="GO" id="GO:0016339">
    <property type="term" value="P:calcium-dependent cell-cell adhesion via plasma membrane cell adhesion molecules"/>
    <property type="evidence" value="ECO:0007669"/>
    <property type="project" value="TreeGrafter"/>
</dbReference>
<dbReference type="GO" id="GO:0005509">
    <property type="term" value="F:calcium ion binding"/>
    <property type="evidence" value="ECO:0007669"/>
    <property type="project" value="UniProtKB-UniRule"/>
</dbReference>
<organism evidence="14 15">
    <name type="scientific">Pleurodeles waltl</name>
    <name type="common">Iberian ribbed newt</name>
    <dbReference type="NCBI Taxonomy" id="8319"/>
    <lineage>
        <taxon>Eukaryota</taxon>
        <taxon>Metazoa</taxon>
        <taxon>Chordata</taxon>
        <taxon>Craniata</taxon>
        <taxon>Vertebrata</taxon>
        <taxon>Euteleostomi</taxon>
        <taxon>Amphibia</taxon>
        <taxon>Batrachia</taxon>
        <taxon>Caudata</taxon>
        <taxon>Salamandroidea</taxon>
        <taxon>Salamandridae</taxon>
        <taxon>Pleurodelinae</taxon>
        <taxon>Pleurodeles</taxon>
    </lineage>
</organism>
<keyword evidence="10" id="KW-0325">Glycoprotein</keyword>
<dbReference type="PROSITE" id="PS00232">
    <property type="entry name" value="CADHERIN_1"/>
    <property type="match status" value="1"/>
</dbReference>
<dbReference type="GO" id="GO:0000902">
    <property type="term" value="P:cell morphogenesis"/>
    <property type="evidence" value="ECO:0007669"/>
    <property type="project" value="TreeGrafter"/>
</dbReference>
<evidence type="ECO:0000256" key="9">
    <source>
        <dbReference type="ARBA" id="ARBA00023136"/>
    </source>
</evidence>
<dbReference type="GO" id="GO:0044331">
    <property type="term" value="P:cell-cell adhesion mediated by cadherin"/>
    <property type="evidence" value="ECO:0007669"/>
    <property type="project" value="TreeGrafter"/>
</dbReference>
<evidence type="ECO:0000256" key="6">
    <source>
        <dbReference type="ARBA" id="ARBA00022837"/>
    </source>
</evidence>
<dbReference type="Gene3D" id="2.60.40.60">
    <property type="entry name" value="Cadherins"/>
    <property type="match status" value="5"/>
</dbReference>
<keyword evidence="7" id="KW-0130">Cell adhesion</keyword>
<dbReference type="CDD" id="cd11304">
    <property type="entry name" value="Cadherin_repeat"/>
    <property type="match status" value="4"/>
</dbReference>
<evidence type="ECO:0000256" key="10">
    <source>
        <dbReference type="ARBA" id="ARBA00023180"/>
    </source>
</evidence>
<keyword evidence="8" id="KW-1133">Transmembrane helix</keyword>
<dbReference type="GO" id="GO:0007156">
    <property type="term" value="P:homophilic cell adhesion via plasma membrane adhesion molecules"/>
    <property type="evidence" value="ECO:0007669"/>
    <property type="project" value="InterPro"/>
</dbReference>
<feature type="domain" description="Cadherin" evidence="13">
    <location>
        <begin position="205"/>
        <end position="318"/>
    </location>
</feature>
<gene>
    <name evidence="14" type="ORF">NDU88_002372</name>
</gene>
<keyword evidence="9" id="KW-0472">Membrane</keyword>
<evidence type="ECO:0000256" key="1">
    <source>
        <dbReference type="ARBA" id="ARBA00004236"/>
    </source>
</evidence>
<dbReference type="PRINTS" id="PR00205">
    <property type="entry name" value="CADHERIN"/>
</dbReference>
<dbReference type="InterPro" id="IPR002126">
    <property type="entry name" value="Cadherin-like_dom"/>
</dbReference>
<dbReference type="GO" id="GO:0007043">
    <property type="term" value="P:cell-cell junction assembly"/>
    <property type="evidence" value="ECO:0007669"/>
    <property type="project" value="TreeGrafter"/>
</dbReference>
<dbReference type="AlphaFoldDB" id="A0AAV7KVX9"/>
<evidence type="ECO:0000259" key="13">
    <source>
        <dbReference type="PROSITE" id="PS50268"/>
    </source>
</evidence>
<evidence type="ECO:0000313" key="15">
    <source>
        <dbReference type="Proteomes" id="UP001066276"/>
    </source>
</evidence>
<feature type="domain" description="Cadherin" evidence="13">
    <location>
        <begin position="434"/>
        <end position="538"/>
    </location>
</feature>